<feature type="transmembrane region" description="Helical" evidence="1">
    <location>
        <begin position="224"/>
        <end position="242"/>
    </location>
</feature>
<evidence type="ECO:0000313" key="2">
    <source>
        <dbReference type="EMBL" id="MDY3562812.1"/>
    </source>
</evidence>
<keyword evidence="1" id="KW-0812">Transmembrane</keyword>
<keyword evidence="3" id="KW-1185">Reference proteome</keyword>
<evidence type="ECO:0000256" key="1">
    <source>
        <dbReference type="SAM" id="Phobius"/>
    </source>
</evidence>
<name>A0ABU5F7Q9_9BACT</name>
<organism evidence="2 3">
    <name type="scientific">Gemmata algarum</name>
    <dbReference type="NCBI Taxonomy" id="2975278"/>
    <lineage>
        <taxon>Bacteria</taxon>
        <taxon>Pseudomonadati</taxon>
        <taxon>Planctomycetota</taxon>
        <taxon>Planctomycetia</taxon>
        <taxon>Gemmatales</taxon>
        <taxon>Gemmataceae</taxon>
        <taxon>Gemmata</taxon>
    </lineage>
</organism>
<dbReference type="Proteomes" id="UP001272242">
    <property type="component" value="Unassembled WGS sequence"/>
</dbReference>
<protein>
    <submittedName>
        <fullName evidence="2">Ceramidase</fullName>
    </submittedName>
</protein>
<comment type="caution">
    <text evidence="2">The sequence shown here is derived from an EMBL/GenBank/DDBJ whole genome shotgun (WGS) entry which is preliminary data.</text>
</comment>
<feature type="transmembrane region" description="Helical" evidence="1">
    <location>
        <begin position="104"/>
        <end position="123"/>
    </location>
</feature>
<feature type="transmembrane region" description="Helical" evidence="1">
    <location>
        <begin position="191"/>
        <end position="209"/>
    </location>
</feature>
<feature type="transmembrane region" description="Helical" evidence="1">
    <location>
        <begin position="135"/>
        <end position="156"/>
    </location>
</feature>
<evidence type="ECO:0000313" key="3">
    <source>
        <dbReference type="Proteomes" id="UP001272242"/>
    </source>
</evidence>
<keyword evidence="1" id="KW-0472">Membrane</keyword>
<gene>
    <name evidence="2" type="ORF">R5W23_004291</name>
</gene>
<feature type="transmembrane region" description="Helical" evidence="1">
    <location>
        <begin position="162"/>
        <end position="184"/>
    </location>
</feature>
<dbReference type="RefSeq" id="WP_320689086.1">
    <property type="nucleotide sequence ID" value="NZ_JAXBLV010000222.1"/>
</dbReference>
<accession>A0ABU5F7Q9</accession>
<sequence length="257" mass="28485">MAQPGADDEPVTQPDWALLTNGRLPDWGPLYVETPANVYGPDAPPVAEPWNTVTASFFIWIAAAWLWRVRGRYREFPFLVCCMPILLAGGVGGTLFHGTRASPLFFLLDVVPISLLGLAGSAYMAYRFVGRRRAWVLVLILIFYAVCNRLFFAVIGPMNRQLSINLSYASLAVVVLVPVGLVLWRTRFRHGGWVVAGLTSFALAWFFRLYDQESAGTFPMGSHWLWHTFGAVTTAAMVQFFYKVEGEAPSSGAATRS</sequence>
<reference evidence="3" key="1">
    <citation type="journal article" date="2023" name="Mar. Drugs">
        <title>Gemmata algarum, a Novel Planctomycete Isolated from an Algal Mat, Displays Antimicrobial Activity.</title>
        <authorList>
            <person name="Kumar G."/>
            <person name="Kallscheuer N."/>
            <person name="Kashif M."/>
            <person name="Ahamad S."/>
            <person name="Jagadeeshwari U."/>
            <person name="Pannikurungottu S."/>
            <person name="Haufschild T."/>
            <person name="Kabuu M."/>
            <person name="Sasikala C."/>
            <person name="Jogler C."/>
            <person name="Ramana C."/>
        </authorList>
    </citation>
    <scope>NUCLEOTIDE SEQUENCE [LARGE SCALE GENOMIC DNA]</scope>
    <source>
        <strain evidence="3">JC673</strain>
    </source>
</reference>
<feature type="transmembrane region" description="Helical" evidence="1">
    <location>
        <begin position="50"/>
        <end position="69"/>
    </location>
</feature>
<dbReference type="EMBL" id="JAXBLV010000222">
    <property type="protein sequence ID" value="MDY3562812.1"/>
    <property type="molecule type" value="Genomic_DNA"/>
</dbReference>
<feature type="transmembrane region" description="Helical" evidence="1">
    <location>
        <begin position="76"/>
        <end position="98"/>
    </location>
</feature>
<proteinExistence type="predicted"/>
<keyword evidence="1" id="KW-1133">Transmembrane helix</keyword>